<proteinExistence type="predicted"/>
<comment type="caution">
    <text evidence="1">The sequence shown here is derived from an EMBL/GenBank/DDBJ whole genome shotgun (WGS) entry which is preliminary data.</text>
</comment>
<feature type="non-terminal residue" evidence="1">
    <location>
        <position position="1"/>
    </location>
</feature>
<name>A0A0F9B0H6_9ZZZZ</name>
<organism evidence="1">
    <name type="scientific">marine sediment metagenome</name>
    <dbReference type="NCBI Taxonomy" id="412755"/>
    <lineage>
        <taxon>unclassified sequences</taxon>
        <taxon>metagenomes</taxon>
        <taxon>ecological metagenomes</taxon>
    </lineage>
</organism>
<evidence type="ECO:0000313" key="1">
    <source>
        <dbReference type="EMBL" id="KKL07252.1"/>
    </source>
</evidence>
<dbReference type="AlphaFoldDB" id="A0A0F9B0H6"/>
<gene>
    <name evidence="1" type="ORF">LCGC14_2587910</name>
</gene>
<sequence>ETRKKYAALFVAQLETLNKEK</sequence>
<accession>A0A0F9B0H6</accession>
<dbReference type="EMBL" id="LAZR01043363">
    <property type="protein sequence ID" value="KKL07252.1"/>
    <property type="molecule type" value="Genomic_DNA"/>
</dbReference>
<reference evidence="1" key="1">
    <citation type="journal article" date="2015" name="Nature">
        <title>Complex archaea that bridge the gap between prokaryotes and eukaryotes.</title>
        <authorList>
            <person name="Spang A."/>
            <person name="Saw J.H."/>
            <person name="Jorgensen S.L."/>
            <person name="Zaremba-Niedzwiedzka K."/>
            <person name="Martijn J."/>
            <person name="Lind A.E."/>
            <person name="van Eijk R."/>
            <person name="Schleper C."/>
            <person name="Guy L."/>
            <person name="Ettema T.J."/>
        </authorList>
    </citation>
    <scope>NUCLEOTIDE SEQUENCE</scope>
</reference>
<protein>
    <submittedName>
        <fullName evidence="1">Uncharacterized protein</fullName>
    </submittedName>
</protein>